<feature type="coiled-coil region" evidence="1">
    <location>
        <begin position="85"/>
        <end position="112"/>
    </location>
</feature>
<dbReference type="AlphaFoldDB" id="A0A364NC21"/>
<dbReference type="OrthoDB" id="3694847at2759"/>
<dbReference type="EMBL" id="QGDH01000020">
    <property type="protein sequence ID" value="RAR14601.1"/>
    <property type="molecule type" value="Genomic_DNA"/>
</dbReference>
<proteinExistence type="predicted"/>
<gene>
    <name evidence="2" type="ORF">DDE83_002000</name>
</gene>
<protein>
    <submittedName>
        <fullName evidence="2">Uncharacterized protein</fullName>
    </submittedName>
</protein>
<dbReference type="Proteomes" id="UP000249619">
    <property type="component" value="Unassembled WGS sequence"/>
</dbReference>
<evidence type="ECO:0000256" key="1">
    <source>
        <dbReference type="SAM" id="Coils"/>
    </source>
</evidence>
<keyword evidence="1" id="KW-0175">Coiled coil</keyword>
<keyword evidence="3" id="KW-1185">Reference proteome</keyword>
<sequence>MTNLANGGEDSVLSLLDTVMSDDNSVTSLQDGIEDASLARTCAGPTATVMEPISYAHLPPPPPPPIFQPSSTFLVGSENLSHQPMPNERSRVDEIEDQMEKLHDAREILMGTRFQLARDRGRMHTIHNQAVLEGGVALEKLRRFLDERTISLPPDIKQSFEQVHVLRDQLGLREAEYSEAEQQYNLEEIRYTEKETDLLKELRIQADKEGLVRRSEEWEMVKHVRDDTSLHFPPNRQQRTSQSHKMVETFSAYVLHF</sequence>
<name>A0A364NC21_STELY</name>
<comment type="caution">
    <text evidence="2">The sequence shown here is derived from an EMBL/GenBank/DDBJ whole genome shotgun (WGS) entry which is preliminary data.</text>
</comment>
<reference evidence="3" key="1">
    <citation type="submission" date="2018-05" db="EMBL/GenBank/DDBJ databases">
        <title>Draft genome sequence of Stemphylium lycopersici strain CIDEFI 213.</title>
        <authorList>
            <person name="Medina R."/>
            <person name="Franco M.E.E."/>
            <person name="Lucentini C.G."/>
            <person name="Saparrat M.C.N."/>
            <person name="Balatti P.A."/>
        </authorList>
    </citation>
    <scope>NUCLEOTIDE SEQUENCE [LARGE SCALE GENOMIC DNA]</scope>
    <source>
        <strain evidence="3">CIDEFI 213</strain>
    </source>
</reference>
<organism evidence="2 3">
    <name type="scientific">Stemphylium lycopersici</name>
    <name type="common">Tomato gray leaf spot disease fungus</name>
    <name type="synonym">Thyrospora lycopersici</name>
    <dbReference type="NCBI Taxonomy" id="183478"/>
    <lineage>
        <taxon>Eukaryota</taxon>
        <taxon>Fungi</taxon>
        <taxon>Dikarya</taxon>
        <taxon>Ascomycota</taxon>
        <taxon>Pezizomycotina</taxon>
        <taxon>Dothideomycetes</taxon>
        <taxon>Pleosporomycetidae</taxon>
        <taxon>Pleosporales</taxon>
        <taxon>Pleosporineae</taxon>
        <taxon>Pleosporaceae</taxon>
        <taxon>Stemphylium</taxon>
    </lineage>
</organism>
<evidence type="ECO:0000313" key="2">
    <source>
        <dbReference type="EMBL" id="RAR14601.1"/>
    </source>
</evidence>
<evidence type="ECO:0000313" key="3">
    <source>
        <dbReference type="Proteomes" id="UP000249619"/>
    </source>
</evidence>
<accession>A0A364NC21</accession>